<dbReference type="GO" id="GO:0016020">
    <property type="term" value="C:membrane"/>
    <property type="evidence" value="ECO:0007669"/>
    <property type="project" value="UniProtKB-SubCell"/>
</dbReference>
<dbReference type="Gramene" id="PHT73270">
    <property type="protein sequence ID" value="PHT73270"/>
    <property type="gene ID" value="T459_24055"/>
</dbReference>
<keyword evidence="2" id="KW-0433">Leucine-rich repeat</keyword>
<evidence type="ECO:0000313" key="3">
    <source>
        <dbReference type="EMBL" id="PHT73270.1"/>
    </source>
</evidence>
<gene>
    <name evidence="3" type="ORF">T459_24055</name>
</gene>
<reference evidence="3 4" key="2">
    <citation type="journal article" date="2017" name="Genome Biol.">
        <title>New reference genome sequences of hot pepper reveal the massive evolution of plant disease-resistance genes by retroduplication.</title>
        <authorList>
            <person name="Kim S."/>
            <person name="Park J."/>
            <person name="Yeom S.I."/>
            <person name="Kim Y.M."/>
            <person name="Seo E."/>
            <person name="Kim K.T."/>
            <person name="Kim M.S."/>
            <person name="Lee J.M."/>
            <person name="Cheong K."/>
            <person name="Shin H.S."/>
            <person name="Kim S.B."/>
            <person name="Han K."/>
            <person name="Lee J."/>
            <person name="Park M."/>
            <person name="Lee H.A."/>
            <person name="Lee H.Y."/>
            <person name="Lee Y."/>
            <person name="Oh S."/>
            <person name="Lee J.H."/>
            <person name="Choi E."/>
            <person name="Choi E."/>
            <person name="Lee S.E."/>
            <person name="Jeon J."/>
            <person name="Kim H."/>
            <person name="Choi G."/>
            <person name="Song H."/>
            <person name="Lee J."/>
            <person name="Lee S.C."/>
            <person name="Kwon J.K."/>
            <person name="Lee H.Y."/>
            <person name="Koo N."/>
            <person name="Hong Y."/>
            <person name="Kim R.W."/>
            <person name="Kang W.H."/>
            <person name="Huh J.H."/>
            <person name="Kang B.C."/>
            <person name="Yang T.J."/>
            <person name="Lee Y.H."/>
            <person name="Bennetzen J.L."/>
            <person name="Choi D."/>
        </authorList>
    </citation>
    <scope>NUCLEOTIDE SEQUENCE [LARGE SCALE GENOMIC DNA]</scope>
    <source>
        <strain evidence="4">cv. CM334</strain>
    </source>
</reference>
<dbReference type="InterPro" id="IPR044974">
    <property type="entry name" value="Disease_R_plants"/>
</dbReference>
<dbReference type="Gene3D" id="1.10.8.430">
    <property type="entry name" value="Helical domain of apoptotic protease-activating factors"/>
    <property type="match status" value="1"/>
</dbReference>
<dbReference type="SUPFAM" id="SSF52540">
    <property type="entry name" value="P-loop containing nucleoside triphosphate hydrolases"/>
    <property type="match status" value="1"/>
</dbReference>
<evidence type="ECO:0000256" key="2">
    <source>
        <dbReference type="ARBA" id="ARBA00022614"/>
    </source>
</evidence>
<dbReference type="GO" id="GO:0005524">
    <property type="term" value="F:ATP binding"/>
    <property type="evidence" value="ECO:0007669"/>
    <property type="project" value="UniProtKB-KW"/>
</dbReference>
<dbReference type="GO" id="GO:0005737">
    <property type="term" value="C:cytoplasm"/>
    <property type="evidence" value="ECO:0007669"/>
    <property type="project" value="UniProtKB-SubCell"/>
</dbReference>
<dbReference type="InterPro" id="IPR027417">
    <property type="entry name" value="P-loop_NTPase"/>
</dbReference>
<dbReference type="PANTHER" id="PTHR23155">
    <property type="entry name" value="DISEASE RESISTANCE PROTEIN RP"/>
    <property type="match status" value="1"/>
</dbReference>
<comment type="similarity">
    <text evidence="1">Belongs to the disease resistance NB-LRR family.</text>
</comment>
<dbReference type="PANTHER" id="PTHR23155:SF1152">
    <property type="entry name" value="AAA+ ATPASE DOMAIN-CONTAINING PROTEIN"/>
    <property type="match status" value="1"/>
</dbReference>
<dbReference type="STRING" id="4072.A0A2G2YU40"/>
<accession>A0A2G2YU40</accession>
<dbReference type="EMBL" id="AYRZ02000009">
    <property type="protein sequence ID" value="PHT73270.1"/>
    <property type="molecule type" value="Genomic_DNA"/>
</dbReference>
<comment type="caution">
    <text evidence="3">The sequence shown here is derived from an EMBL/GenBank/DDBJ whole genome shotgun (WGS) entry which is preliminary data.</text>
</comment>
<organism evidence="3 4">
    <name type="scientific">Capsicum annuum</name>
    <name type="common">Capsicum pepper</name>
    <dbReference type="NCBI Taxonomy" id="4072"/>
    <lineage>
        <taxon>Eukaryota</taxon>
        <taxon>Viridiplantae</taxon>
        <taxon>Streptophyta</taxon>
        <taxon>Embryophyta</taxon>
        <taxon>Tracheophyta</taxon>
        <taxon>Spermatophyta</taxon>
        <taxon>Magnoliopsida</taxon>
        <taxon>eudicotyledons</taxon>
        <taxon>Gunneridae</taxon>
        <taxon>Pentapetalae</taxon>
        <taxon>asterids</taxon>
        <taxon>lamiids</taxon>
        <taxon>Solanales</taxon>
        <taxon>Solanaceae</taxon>
        <taxon>Solanoideae</taxon>
        <taxon>Capsiceae</taxon>
        <taxon>Capsicum</taxon>
    </lineage>
</organism>
<keyword evidence="4" id="KW-1185">Reference proteome</keyword>
<proteinExistence type="inferred from homology"/>
<dbReference type="GO" id="GO:0006952">
    <property type="term" value="P:defense response"/>
    <property type="evidence" value="ECO:0007669"/>
    <property type="project" value="InterPro"/>
</dbReference>
<dbReference type="Proteomes" id="UP000222542">
    <property type="component" value="Unassembled WGS sequence"/>
</dbReference>
<evidence type="ECO:0000256" key="1">
    <source>
        <dbReference type="ARBA" id="ARBA00008894"/>
    </source>
</evidence>
<dbReference type="InterPro" id="IPR042197">
    <property type="entry name" value="Apaf_helical"/>
</dbReference>
<sequence length="187" mass="21367">MGFMDQDESWNLFKSASFANEALPSEYENIWKQIVDECQGIPLTIIVVVGLLKSKREIQNWTSVVKDVKSFVTNDPDERCSCVLGLSYNHLTNDLKRCLLYFGIFSEETEIPVKHLMRIWMAEGFLNSEKDLEGEAEKLTSAKAFPATLKKLKLYDTWLSWSYLDVIAELPNLEVLKLMSDACDIGN</sequence>
<dbReference type="AlphaFoldDB" id="A0A2G2YU40"/>
<name>A0A2G2YU40_CAPAN</name>
<evidence type="ECO:0000313" key="4">
    <source>
        <dbReference type="Proteomes" id="UP000222542"/>
    </source>
</evidence>
<dbReference type="InterPro" id="IPR036388">
    <property type="entry name" value="WH-like_DNA-bd_sf"/>
</dbReference>
<dbReference type="GO" id="GO:0043531">
    <property type="term" value="F:ADP binding"/>
    <property type="evidence" value="ECO:0007669"/>
    <property type="project" value="InterPro"/>
</dbReference>
<protein>
    <submittedName>
        <fullName evidence="3">Uncharacterized protein</fullName>
    </submittedName>
</protein>
<dbReference type="Gene3D" id="1.10.10.10">
    <property type="entry name" value="Winged helix-like DNA-binding domain superfamily/Winged helix DNA-binding domain"/>
    <property type="match status" value="1"/>
</dbReference>
<reference evidence="3 4" key="1">
    <citation type="journal article" date="2014" name="Nat. Genet.">
        <title>Genome sequence of the hot pepper provides insights into the evolution of pungency in Capsicum species.</title>
        <authorList>
            <person name="Kim S."/>
            <person name="Park M."/>
            <person name="Yeom S.I."/>
            <person name="Kim Y.M."/>
            <person name="Lee J.M."/>
            <person name="Lee H.A."/>
            <person name="Seo E."/>
            <person name="Choi J."/>
            <person name="Cheong K."/>
            <person name="Kim K.T."/>
            <person name="Jung K."/>
            <person name="Lee G.W."/>
            <person name="Oh S.K."/>
            <person name="Bae C."/>
            <person name="Kim S.B."/>
            <person name="Lee H.Y."/>
            <person name="Kim S.Y."/>
            <person name="Kim M.S."/>
            <person name="Kang B.C."/>
            <person name="Jo Y.D."/>
            <person name="Yang H.B."/>
            <person name="Jeong H.J."/>
            <person name="Kang W.H."/>
            <person name="Kwon J.K."/>
            <person name="Shin C."/>
            <person name="Lim J.Y."/>
            <person name="Park J.H."/>
            <person name="Huh J.H."/>
            <person name="Kim J.S."/>
            <person name="Kim B.D."/>
            <person name="Cohen O."/>
            <person name="Paran I."/>
            <person name="Suh M.C."/>
            <person name="Lee S.B."/>
            <person name="Kim Y.K."/>
            <person name="Shin Y."/>
            <person name="Noh S.J."/>
            <person name="Park J."/>
            <person name="Seo Y.S."/>
            <person name="Kwon S.Y."/>
            <person name="Kim H.A."/>
            <person name="Park J.M."/>
            <person name="Kim H.J."/>
            <person name="Choi S.B."/>
            <person name="Bosland P.W."/>
            <person name="Reeves G."/>
            <person name="Jo S.H."/>
            <person name="Lee B.W."/>
            <person name="Cho H.T."/>
            <person name="Choi H.S."/>
            <person name="Lee M.S."/>
            <person name="Yu Y."/>
            <person name="Do Choi Y."/>
            <person name="Park B.S."/>
            <person name="van Deynze A."/>
            <person name="Ashrafi H."/>
            <person name="Hill T."/>
            <person name="Kim W.T."/>
            <person name="Pai H.S."/>
            <person name="Ahn H.K."/>
            <person name="Yeam I."/>
            <person name="Giovannoni J.J."/>
            <person name="Rose J.K."/>
            <person name="Sorensen I."/>
            <person name="Lee S.J."/>
            <person name="Kim R.W."/>
            <person name="Choi I.Y."/>
            <person name="Choi B.S."/>
            <person name="Lim J.S."/>
            <person name="Lee Y.H."/>
            <person name="Choi D."/>
        </authorList>
    </citation>
    <scope>NUCLEOTIDE SEQUENCE [LARGE SCALE GENOMIC DNA]</scope>
    <source>
        <strain evidence="4">cv. CM334</strain>
    </source>
</reference>